<dbReference type="CDD" id="cd01300">
    <property type="entry name" value="YtcJ_like"/>
    <property type="match status" value="1"/>
</dbReference>
<evidence type="ECO:0000256" key="1">
    <source>
        <dbReference type="SAM" id="SignalP"/>
    </source>
</evidence>
<dbReference type="EMBL" id="JBHSBY010000136">
    <property type="protein sequence ID" value="MFC4198265.1"/>
    <property type="molecule type" value="Genomic_DNA"/>
</dbReference>
<name>A0ABV8NR06_9SPHI</name>
<keyword evidence="1" id="KW-0732">Signal</keyword>
<dbReference type="Gene3D" id="3.10.310.70">
    <property type="match status" value="1"/>
</dbReference>
<dbReference type="SUPFAM" id="SSF51556">
    <property type="entry name" value="Metallo-dependent hydrolases"/>
    <property type="match status" value="1"/>
</dbReference>
<gene>
    <name evidence="3" type="ORF">ACFOUY_16280</name>
</gene>
<dbReference type="InterPro" id="IPR011059">
    <property type="entry name" value="Metal-dep_hydrolase_composite"/>
</dbReference>
<dbReference type="SUPFAM" id="SSF51338">
    <property type="entry name" value="Composite domain of metallo-dependent hydrolases"/>
    <property type="match status" value="1"/>
</dbReference>
<dbReference type="Gene3D" id="2.30.40.10">
    <property type="entry name" value="Urease, subunit C, domain 1"/>
    <property type="match status" value="1"/>
</dbReference>
<dbReference type="EC" id="3.5.-.-" evidence="3"/>
<reference evidence="4" key="1">
    <citation type="journal article" date="2019" name="Int. J. Syst. Evol. Microbiol.">
        <title>The Global Catalogue of Microorganisms (GCM) 10K type strain sequencing project: providing services to taxonomists for standard genome sequencing and annotation.</title>
        <authorList>
            <consortium name="The Broad Institute Genomics Platform"/>
            <consortium name="The Broad Institute Genome Sequencing Center for Infectious Disease"/>
            <person name="Wu L."/>
            <person name="Ma J."/>
        </authorList>
    </citation>
    <scope>NUCLEOTIDE SEQUENCE [LARGE SCALE GENOMIC DNA]</scope>
    <source>
        <strain evidence="4">CCM 8689</strain>
    </source>
</reference>
<comment type="caution">
    <text evidence="3">The sequence shown here is derived from an EMBL/GenBank/DDBJ whole genome shotgun (WGS) entry which is preliminary data.</text>
</comment>
<keyword evidence="3" id="KW-0378">Hydrolase</keyword>
<proteinExistence type="predicted"/>
<dbReference type="InterPro" id="IPR033932">
    <property type="entry name" value="YtcJ-like"/>
</dbReference>
<evidence type="ECO:0000313" key="3">
    <source>
        <dbReference type="EMBL" id="MFC4198265.1"/>
    </source>
</evidence>
<dbReference type="PROSITE" id="PS51257">
    <property type="entry name" value="PROKAR_LIPOPROTEIN"/>
    <property type="match status" value="1"/>
</dbReference>
<protein>
    <submittedName>
        <fullName evidence="3">Amidohydrolase</fullName>
        <ecNumber evidence="3">3.5.-.-</ecNumber>
    </submittedName>
</protein>
<dbReference type="PANTHER" id="PTHR22642">
    <property type="entry name" value="IMIDAZOLONEPROPIONASE"/>
    <property type="match status" value="1"/>
</dbReference>
<evidence type="ECO:0000259" key="2">
    <source>
        <dbReference type="Pfam" id="PF07969"/>
    </source>
</evidence>
<feature type="chain" id="PRO_5047460445" evidence="1">
    <location>
        <begin position="22"/>
        <end position="543"/>
    </location>
</feature>
<feature type="domain" description="Amidohydrolase 3" evidence="2">
    <location>
        <begin position="68"/>
        <end position="540"/>
    </location>
</feature>
<dbReference type="InterPro" id="IPR032466">
    <property type="entry name" value="Metal_Hydrolase"/>
</dbReference>
<feature type="signal peptide" evidence="1">
    <location>
        <begin position="1"/>
        <end position="21"/>
    </location>
</feature>
<dbReference type="Proteomes" id="UP001595792">
    <property type="component" value="Unassembled WGS sequence"/>
</dbReference>
<dbReference type="GO" id="GO:0016787">
    <property type="term" value="F:hydrolase activity"/>
    <property type="evidence" value="ECO:0007669"/>
    <property type="project" value="UniProtKB-KW"/>
</dbReference>
<dbReference type="InterPro" id="IPR013108">
    <property type="entry name" value="Amidohydro_3"/>
</dbReference>
<sequence length="543" mass="60372">MKLFLYALCFAAILSSCSKQKADVIIYNAKVYTVNSSFDTAEAFAVKDGKILAVGTSDEIRKKFEGNEEVDADGKAVYPGFIDAHAHFYGYGQSLQTADLRETKSWEEVLQRLTDFAKTHPDGWLIGNGWDQNDWANKSFPTNEKLTSLFPNRPVFLNRIDGHAAIANQKAFDDAGIKNAQQLTGGDMITQNGKLTGVLIDNAVSLVESKIPGPDAKLAEKILIDAQKNCFAAGLTTIDDCGLPFQAVDFIEKLQKENKLKMRLYVMLSDAPQNYDYLFKRGAIKTDRLNVRSFKVYADGALGSRGACLLKPYTDMPEKSGFLLSDQKPFEEVAAKIAAHNFQMCTHAIGDSANRVMLKIYNKILKGKNDKRWRIEHSQVVNANDFDLFGKTSIVPSVQPTHATSDMYWAGERLGAERLKGAYAYKQLLKQNGWIPLGTDFPVENINPLLTFYAATVREDAKGFPKGGFQMENALTPEEALKGMTIWAAKANFEENEKGSLEKGKLADFVILDNDILKSSPQNILKTKVLKTYLNGEKVYEAK</sequence>
<keyword evidence="4" id="KW-1185">Reference proteome</keyword>
<organism evidence="3 4">
    <name type="scientific">Pedobacter jamesrossensis</name>
    <dbReference type="NCBI Taxonomy" id="1908238"/>
    <lineage>
        <taxon>Bacteria</taxon>
        <taxon>Pseudomonadati</taxon>
        <taxon>Bacteroidota</taxon>
        <taxon>Sphingobacteriia</taxon>
        <taxon>Sphingobacteriales</taxon>
        <taxon>Sphingobacteriaceae</taxon>
        <taxon>Pedobacter</taxon>
    </lineage>
</organism>
<dbReference type="Gene3D" id="3.20.20.140">
    <property type="entry name" value="Metal-dependent hydrolases"/>
    <property type="match status" value="1"/>
</dbReference>
<dbReference type="RefSeq" id="WP_378962204.1">
    <property type="nucleotide sequence ID" value="NZ_JBHRXC010000016.1"/>
</dbReference>
<evidence type="ECO:0000313" key="4">
    <source>
        <dbReference type="Proteomes" id="UP001595792"/>
    </source>
</evidence>
<dbReference type="Pfam" id="PF07969">
    <property type="entry name" value="Amidohydro_3"/>
    <property type="match status" value="1"/>
</dbReference>
<dbReference type="PANTHER" id="PTHR22642:SF2">
    <property type="entry name" value="PROTEIN LONG AFTER FAR-RED 3"/>
    <property type="match status" value="1"/>
</dbReference>
<accession>A0ABV8NR06</accession>